<feature type="domain" description="KIB1-4 beta-propeller" evidence="1">
    <location>
        <begin position="2"/>
        <end position="289"/>
    </location>
</feature>
<dbReference type="OrthoDB" id="694239at2759"/>
<keyword evidence="4" id="KW-1185">Reference proteome</keyword>
<dbReference type="STRING" id="15368.A0A2K2DBZ5"/>
<reference evidence="2 3" key="1">
    <citation type="journal article" date="2010" name="Nature">
        <title>Genome sequencing and analysis of the model grass Brachypodium distachyon.</title>
        <authorList>
            <consortium name="International Brachypodium Initiative"/>
        </authorList>
    </citation>
    <scope>NUCLEOTIDE SEQUENCE [LARGE SCALE GENOMIC DNA]</scope>
    <source>
        <strain evidence="2 3">Bd21</strain>
    </source>
</reference>
<dbReference type="SUPFAM" id="SSF69304">
    <property type="entry name" value="Tricorn protease N-terminal domain"/>
    <property type="match status" value="1"/>
</dbReference>
<dbReference type="Pfam" id="PF03478">
    <property type="entry name" value="Beta-prop_KIB1-4"/>
    <property type="match status" value="1"/>
</dbReference>
<dbReference type="PANTHER" id="PTHR45560">
    <property type="entry name" value="OS04G0163150 PROTEIN-RELATED"/>
    <property type="match status" value="1"/>
</dbReference>
<organism evidence="2">
    <name type="scientific">Brachypodium distachyon</name>
    <name type="common">Purple false brome</name>
    <name type="synonym">Trachynia distachya</name>
    <dbReference type="NCBI Taxonomy" id="15368"/>
    <lineage>
        <taxon>Eukaryota</taxon>
        <taxon>Viridiplantae</taxon>
        <taxon>Streptophyta</taxon>
        <taxon>Embryophyta</taxon>
        <taxon>Tracheophyta</taxon>
        <taxon>Spermatophyta</taxon>
        <taxon>Magnoliopsida</taxon>
        <taxon>Liliopsida</taxon>
        <taxon>Poales</taxon>
        <taxon>Poaceae</taxon>
        <taxon>BOP clade</taxon>
        <taxon>Pooideae</taxon>
        <taxon>Stipodae</taxon>
        <taxon>Brachypodieae</taxon>
        <taxon>Brachypodium</taxon>
    </lineage>
</organism>
<evidence type="ECO:0000313" key="4">
    <source>
        <dbReference type="Proteomes" id="UP000008810"/>
    </source>
</evidence>
<evidence type="ECO:0000259" key="1">
    <source>
        <dbReference type="Pfam" id="PF03478"/>
    </source>
</evidence>
<dbReference type="Gramene" id="PNT71816">
    <property type="protein sequence ID" value="PNT71816"/>
    <property type="gene ID" value="BRADI_2g35790v3"/>
</dbReference>
<dbReference type="ExpressionAtlas" id="A0A2K2DBZ5">
    <property type="expression patterns" value="baseline"/>
</dbReference>
<dbReference type="EnsemblPlants" id="PNT71816">
    <property type="protein sequence ID" value="PNT71816"/>
    <property type="gene ID" value="BRADI_2g35790v3"/>
</dbReference>
<dbReference type="FunCoup" id="A0A2K2DBZ5">
    <property type="interactions" value="13"/>
</dbReference>
<dbReference type="Proteomes" id="UP000008810">
    <property type="component" value="Chromosome 2"/>
</dbReference>
<protein>
    <recommendedName>
        <fullName evidence="1">KIB1-4 beta-propeller domain-containing protein</fullName>
    </recommendedName>
</protein>
<accession>A0A2K2DBZ5</accession>
<evidence type="ECO:0000313" key="2">
    <source>
        <dbReference type="EMBL" id="PNT71816.1"/>
    </source>
</evidence>
<reference evidence="2" key="2">
    <citation type="submission" date="2017-06" db="EMBL/GenBank/DDBJ databases">
        <title>WGS assembly of Brachypodium distachyon.</title>
        <authorList>
            <consortium name="The International Brachypodium Initiative"/>
            <person name="Lucas S."/>
            <person name="Harmon-Smith M."/>
            <person name="Lail K."/>
            <person name="Tice H."/>
            <person name="Grimwood J."/>
            <person name="Bruce D."/>
            <person name="Barry K."/>
            <person name="Shu S."/>
            <person name="Lindquist E."/>
            <person name="Wang M."/>
            <person name="Pitluck S."/>
            <person name="Vogel J.P."/>
            <person name="Garvin D.F."/>
            <person name="Mockler T.C."/>
            <person name="Schmutz J."/>
            <person name="Rokhsar D."/>
            <person name="Bevan M.W."/>
        </authorList>
    </citation>
    <scope>NUCLEOTIDE SEQUENCE</scope>
    <source>
        <strain evidence="2">Bd21</strain>
    </source>
</reference>
<dbReference type="PANTHER" id="PTHR45560:SF4">
    <property type="entry name" value="OS04G0164500 PROTEIN"/>
    <property type="match status" value="1"/>
</dbReference>
<dbReference type="AlphaFoldDB" id="A0A2K2DBZ5"/>
<dbReference type="EMBL" id="CM000881">
    <property type="protein sequence ID" value="PNT71816.1"/>
    <property type="molecule type" value="Genomic_DNA"/>
</dbReference>
<name>A0A2K2DBZ5_BRADI</name>
<gene>
    <name evidence="3" type="primary">LOC100833168</name>
    <name evidence="2" type="ORF">BRADI_2g35790v3</name>
</gene>
<proteinExistence type="predicted"/>
<sequence length="347" mass="37688">MRGHVVLGSNRGWIATADESGQIYLANPTTGAQHALPHIATMGVFLPEKSNTYRWFSLVIRDLLAARYGAGPPFLHLWGPEGYGTFTHSAAQMRMWFYRKVVLSDSPRPGTYAAMLILEASFGAPAFATADDPTWRLAKSPDGVEDAIFHHDGRFYSVSYTGLVESWERDAETGQFKSAPAAPRLSLPAVDKGGPPSRKYLAVAPGGRLAVVLKYADAAKERSYGQEKGRCVFEVRVLGDGGAWEETTEIGEAALFVGANNSMCVSTKGRPGIMAGCVYYTDDEHGQAALRQESRRSSYSYNDDESADLRGVGVFCLKRGSLKGLELGTHYVSGSWPPPAWITPSIP</sequence>
<dbReference type="InterPro" id="IPR005174">
    <property type="entry name" value="KIB1-4_b-propeller"/>
</dbReference>
<evidence type="ECO:0000313" key="3">
    <source>
        <dbReference type="EnsemblPlants" id="PNT71816"/>
    </source>
</evidence>
<reference evidence="3" key="3">
    <citation type="submission" date="2018-08" db="UniProtKB">
        <authorList>
            <consortium name="EnsemblPlants"/>
        </authorList>
    </citation>
    <scope>IDENTIFICATION</scope>
    <source>
        <strain evidence="3">cv. Bd21</strain>
    </source>
</reference>